<dbReference type="Gene3D" id="3.90.550.10">
    <property type="entry name" value="Spore Coat Polysaccharide Biosynthesis Protein SpsA, Chain A"/>
    <property type="match status" value="1"/>
</dbReference>
<dbReference type="InterPro" id="IPR029044">
    <property type="entry name" value="Nucleotide-diphossugar_trans"/>
</dbReference>
<name>A0ABW8UEV5_9LACO</name>
<dbReference type="Pfam" id="PF00535">
    <property type="entry name" value="Glycos_transf_2"/>
    <property type="match status" value="1"/>
</dbReference>
<accession>A0ABW8UEV5</accession>
<keyword evidence="3" id="KW-1185">Reference proteome</keyword>
<organism evidence="2 3">
    <name type="scientific">Loigolactobacillus zhaoyuanensis</name>
    <dbReference type="NCBI Taxonomy" id="2486017"/>
    <lineage>
        <taxon>Bacteria</taxon>
        <taxon>Bacillati</taxon>
        <taxon>Bacillota</taxon>
        <taxon>Bacilli</taxon>
        <taxon>Lactobacillales</taxon>
        <taxon>Lactobacillaceae</taxon>
        <taxon>Loigolactobacillus</taxon>
    </lineage>
</organism>
<proteinExistence type="predicted"/>
<dbReference type="Proteomes" id="UP001625389">
    <property type="component" value="Unassembled WGS sequence"/>
</dbReference>
<dbReference type="PANTHER" id="PTHR22916">
    <property type="entry name" value="GLYCOSYLTRANSFERASE"/>
    <property type="match status" value="1"/>
</dbReference>
<comment type="caution">
    <text evidence="2">The sequence shown here is derived from an EMBL/GenBank/DDBJ whole genome shotgun (WGS) entry which is preliminary data.</text>
</comment>
<evidence type="ECO:0000259" key="1">
    <source>
        <dbReference type="Pfam" id="PF00535"/>
    </source>
</evidence>
<sequence length="374" mass="43151">MFLAYIGAILKKTHVGDYIIKNKILARLFMKGIDCKNIPKLEESRNILNETSPLPIGTSIVSNRNKNIMQYDLKIIIPVYNVEKYIAECLKSVIDQDCRYKIKIQIINDGSTDNSLARLSPYLDDEKVSLISQKNKGFSAARNKGLETLDSKYIMFLDSDDTLEPNSIELLLDKAFADNADIVEGSFNYITKNGRTKGIVHKDLNNVSSELLIGYPWGKVIRATLFSRVQFPLDFWYEDSIISYLIYSLSSNNSTISNSVYNYRYNSSGISVTSKQNPKCVDTFWITELMLDELGALKLPKTDRIVNLFFSQVILNFRRTRYMSDEVKKAIFVQTIYLIKRKFKNCEPSKKFDELYNSLLRKDYKAYYMLCTFL</sequence>
<dbReference type="EMBL" id="JBGQPK010000082">
    <property type="protein sequence ID" value="MFL2030322.1"/>
    <property type="molecule type" value="Genomic_DNA"/>
</dbReference>
<evidence type="ECO:0000313" key="2">
    <source>
        <dbReference type="EMBL" id="MFL2030322.1"/>
    </source>
</evidence>
<reference evidence="2 3" key="1">
    <citation type="submission" date="2024-08" db="EMBL/GenBank/DDBJ databases">
        <authorList>
            <person name="Arias E."/>
        </authorList>
    </citation>
    <scope>NUCLEOTIDE SEQUENCE [LARGE SCALE GENOMIC DNA]</scope>
    <source>
        <strain evidence="2 3">FAM 25317</strain>
    </source>
</reference>
<gene>
    <name evidence="2" type="ORF">ACEN34_11965</name>
</gene>
<dbReference type="PANTHER" id="PTHR22916:SF3">
    <property type="entry name" value="UDP-GLCNAC:BETAGAL BETA-1,3-N-ACETYLGLUCOSAMINYLTRANSFERASE-LIKE PROTEIN 1"/>
    <property type="match status" value="1"/>
</dbReference>
<evidence type="ECO:0000313" key="3">
    <source>
        <dbReference type="Proteomes" id="UP001625389"/>
    </source>
</evidence>
<protein>
    <submittedName>
        <fullName evidence="2">Glycosyltransferase family 2 protein</fullName>
    </submittedName>
</protein>
<dbReference type="CDD" id="cd00761">
    <property type="entry name" value="Glyco_tranf_GTA_type"/>
    <property type="match status" value="1"/>
</dbReference>
<feature type="domain" description="Glycosyltransferase 2-like" evidence="1">
    <location>
        <begin position="75"/>
        <end position="201"/>
    </location>
</feature>
<dbReference type="SUPFAM" id="SSF53448">
    <property type="entry name" value="Nucleotide-diphospho-sugar transferases"/>
    <property type="match status" value="1"/>
</dbReference>
<dbReference type="InterPro" id="IPR001173">
    <property type="entry name" value="Glyco_trans_2-like"/>
</dbReference>